<comment type="subcellular location">
    <subcellularLocation>
        <location evidence="1">Cell outer membrane</location>
    </subcellularLocation>
</comment>
<evidence type="ECO:0000313" key="7">
    <source>
        <dbReference type="EMBL" id="KCZ90656.1"/>
    </source>
</evidence>
<accession>A0A059FJF1</accession>
<dbReference type="SUPFAM" id="SSF103088">
    <property type="entry name" value="OmpA-like"/>
    <property type="match status" value="1"/>
</dbReference>
<reference evidence="7 8" key="1">
    <citation type="journal article" date="2014" name="Antonie Van Leeuwenhoek">
        <title>Hyphomonas beringensis sp. nov. and Hyphomonas chukchiensis sp. nov., isolated from surface seawater of the Bering Sea and Chukchi Sea.</title>
        <authorList>
            <person name="Li C."/>
            <person name="Lai Q."/>
            <person name="Li G."/>
            <person name="Dong C."/>
            <person name="Wang J."/>
            <person name="Liao Y."/>
            <person name="Shao Z."/>
        </authorList>
    </citation>
    <scope>NUCLEOTIDE SEQUENCE [LARGE SCALE GENOMIC DNA]</scope>
    <source>
        <strain evidence="7 8">MHS-2</strain>
    </source>
</reference>
<keyword evidence="2 4" id="KW-0472">Membrane</keyword>
<dbReference type="eggNOG" id="COG2885">
    <property type="taxonomic scope" value="Bacteria"/>
</dbReference>
<keyword evidence="5" id="KW-0812">Transmembrane</keyword>
<dbReference type="CDD" id="cd07185">
    <property type="entry name" value="OmpA_C-like"/>
    <property type="match status" value="1"/>
</dbReference>
<feature type="transmembrane region" description="Helical" evidence="5">
    <location>
        <begin position="24"/>
        <end position="49"/>
    </location>
</feature>
<dbReference type="PANTHER" id="PTHR30329">
    <property type="entry name" value="STATOR ELEMENT OF FLAGELLAR MOTOR COMPLEX"/>
    <property type="match status" value="1"/>
</dbReference>
<evidence type="ECO:0000259" key="6">
    <source>
        <dbReference type="PROSITE" id="PS51123"/>
    </source>
</evidence>
<dbReference type="InterPro" id="IPR050330">
    <property type="entry name" value="Bact_OuterMem_StrucFunc"/>
</dbReference>
<keyword evidence="3" id="KW-0998">Cell outer membrane</keyword>
<dbReference type="InterPro" id="IPR006665">
    <property type="entry name" value="OmpA-like"/>
</dbReference>
<dbReference type="OrthoDB" id="5525824at2"/>
<keyword evidence="8" id="KW-1185">Reference proteome</keyword>
<feature type="domain" description="OmpA-like" evidence="6">
    <location>
        <begin position="262"/>
        <end position="378"/>
    </location>
</feature>
<dbReference type="PANTHER" id="PTHR30329:SF21">
    <property type="entry name" value="LIPOPROTEIN YIAD-RELATED"/>
    <property type="match status" value="1"/>
</dbReference>
<dbReference type="AlphaFoldDB" id="A0A059FJF1"/>
<dbReference type="PRINTS" id="PR01023">
    <property type="entry name" value="NAFLGMOTY"/>
</dbReference>
<evidence type="ECO:0000256" key="1">
    <source>
        <dbReference type="ARBA" id="ARBA00004442"/>
    </source>
</evidence>
<dbReference type="InterPro" id="IPR036737">
    <property type="entry name" value="OmpA-like_sf"/>
</dbReference>
<evidence type="ECO:0000256" key="3">
    <source>
        <dbReference type="ARBA" id="ARBA00023237"/>
    </source>
</evidence>
<dbReference type="Gene3D" id="3.40.1520.20">
    <property type="match status" value="1"/>
</dbReference>
<dbReference type="Proteomes" id="UP000025171">
    <property type="component" value="Unassembled WGS sequence"/>
</dbReference>
<organism evidence="7 8">
    <name type="scientific">Hyphomonas johnsonii MHS-2</name>
    <dbReference type="NCBI Taxonomy" id="1280950"/>
    <lineage>
        <taxon>Bacteria</taxon>
        <taxon>Pseudomonadati</taxon>
        <taxon>Pseudomonadota</taxon>
        <taxon>Alphaproteobacteria</taxon>
        <taxon>Hyphomonadales</taxon>
        <taxon>Hyphomonadaceae</taxon>
        <taxon>Hyphomonas</taxon>
    </lineage>
</organism>
<evidence type="ECO:0000256" key="2">
    <source>
        <dbReference type="ARBA" id="ARBA00023136"/>
    </source>
</evidence>
<dbReference type="Gene3D" id="3.30.1330.60">
    <property type="entry name" value="OmpA-like domain"/>
    <property type="match status" value="1"/>
</dbReference>
<dbReference type="RefSeq" id="WP_035617343.1">
    <property type="nucleotide sequence ID" value="NZ_ARYK01000006.1"/>
</dbReference>
<evidence type="ECO:0000256" key="4">
    <source>
        <dbReference type="PROSITE-ProRule" id="PRU00473"/>
    </source>
</evidence>
<dbReference type="InterPro" id="IPR006664">
    <property type="entry name" value="OMP_bac"/>
</dbReference>
<dbReference type="PROSITE" id="PS51123">
    <property type="entry name" value="OMPA_2"/>
    <property type="match status" value="1"/>
</dbReference>
<dbReference type="STRING" id="1280950.HJO_12431"/>
<dbReference type="Pfam" id="PF00691">
    <property type="entry name" value="OmpA"/>
    <property type="match status" value="1"/>
</dbReference>
<dbReference type="GO" id="GO:0009279">
    <property type="term" value="C:cell outer membrane"/>
    <property type="evidence" value="ECO:0007669"/>
    <property type="project" value="UniProtKB-SubCell"/>
</dbReference>
<protein>
    <submittedName>
        <fullName evidence="7">OmpA family protein</fullName>
    </submittedName>
</protein>
<dbReference type="PATRIC" id="fig|1280950.3.peg.2492"/>
<dbReference type="InterPro" id="IPR006690">
    <property type="entry name" value="OMPA-like_CS"/>
</dbReference>
<dbReference type="PROSITE" id="PS01068">
    <property type="entry name" value="OMPA_1"/>
    <property type="match status" value="1"/>
</dbReference>
<name>A0A059FJF1_9PROT</name>
<dbReference type="PRINTS" id="PR01021">
    <property type="entry name" value="OMPADOMAIN"/>
</dbReference>
<keyword evidence="5" id="KW-1133">Transmembrane helix</keyword>
<comment type="caution">
    <text evidence="7">The sequence shown here is derived from an EMBL/GenBank/DDBJ whole genome shotgun (WGS) entry which is preliminary data.</text>
</comment>
<gene>
    <name evidence="7" type="ORF">HJO_12431</name>
</gene>
<evidence type="ECO:0000256" key="5">
    <source>
        <dbReference type="SAM" id="Phobius"/>
    </source>
</evidence>
<evidence type="ECO:0000313" key="8">
    <source>
        <dbReference type="Proteomes" id="UP000025171"/>
    </source>
</evidence>
<proteinExistence type="predicted"/>
<dbReference type="EMBL" id="ARYK01000006">
    <property type="protein sequence ID" value="KCZ90656.1"/>
    <property type="molecule type" value="Genomic_DNA"/>
</dbReference>
<sequence>MSDNAGGTIRRTTRRVRRTSRTDLPFVPFGLLPLGGLLFLLLFALVPFAQQIIEQSATRATRQAIDQNGAIWAHPMVSGQWVTLEGAPPSRLEGEQLLIAIRNARVPTWLGPARPVTRVNENFVWPREEVSDAPEPEWTFKLADGALSLTGQVPDAVTRDTLLQAAGMALDPPRLARIDDQLTVADVSGDVGYLNIALRGVNTVAKCDSGTASFLAGEFSLACDLPDAEAETVRRLVMAPLPVGRLGNVDILPDGAVASCESSLGQLLGDARIEFAPSSAKIAPASSNLLQRIAAAAAACPGTLRIEGHTDSLGNPNANDLLSEARAEAVRDALIARGVPADRLIAQGFGATAPVGNNATPEGRARNRRIEIRVIRASD</sequence>